<sequence length="373" mass="40224">MLPRDRHQPHRAASSLELFFDLVFVVAVSFASVQLAHLIEEGHTGKGVLSYAMVFFAIWWAWMNFTWFATSFDTDDWLYRVTTIVQMAGVLVLAAGVSDAMNDSDFTLVTIGYVIMRLAMVSQWLRAARNNPEYRTTALRYATGITAVQILWIARLFLPDSLALISFFALVAAEIAVPALSERTRQTPLHAEHIAERYGLFTLILLGESLLASATAIVGALDEHQQVLELITLAAAALVIVAAMWWIYFSVSQEDSIGTLTASLTFGYTHYVIFAAAGAVSAGIEVSVAHILHPGALTDLSAAGALTIPVALFILTFWALALRHRAGALVNTITPLAAILIAASTFLPGSAVITAVISALAVAALVARPILTQ</sequence>
<dbReference type="Pfam" id="PF06772">
    <property type="entry name" value="LtrA"/>
    <property type="match status" value="1"/>
</dbReference>
<feature type="transmembrane region" description="Helical" evidence="1">
    <location>
        <begin position="106"/>
        <end position="125"/>
    </location>
</feature>
<feature type="transmembrane region" description="Helical" evidence="1">
    <location>
        <begin position="48"/>
        <end position="70"/>
    </location>
</feature>
<feature type="transmembrane region" description="Helical" evidence="1">
    <location>
        <begin position="227"/>
        <end position="248"/>
    </location>
</feature>
<accession>A0A8I1D4L9</accession>
<proteinExistence type="predicted"/>
<evidence type="ECO:0000313" key="2">
    <source>
        <dbReference type="EMBL" id="MBH5141031.1"/>
    </source>
</evidence>
<dbReference type="EMBL" id="JAECSB010000004">
    <property type="protein sequence ID" value="MBH5141031.1"/>
    <property type="molecule type" value="Genomic_DNA"/>
</dbReference>
<keyword evidence="3" id="KW-1185">Reference proteome</keyword>
<organism evidence="2 3">
    <name type="scientific">Rhodococcus erythropolis</name>
    <name type="common">Arthrobacter picolinophilus</name>
    <dbReference type="NCBI Taxonomy" id="1833"/>
    <lineage>
        <taxon>Bacteria</taxon>
        <taxon>Bacillati</taxon>
        <taxon>Actinomycetota</taxon>
        <taxon>Actinomycetes</taxon>
        <taxon>Mycobacteriales</taxon>
        <taxon>Nocardiaceae</taxon>
        <taxon>Rhodococcus</taxon>
        <taxon>Rhodococcus erythropolis group</taxon>
    </lineage>
</organism>
<dbReference type="InterPro" id="IPR010640">
    <property type="entry name" value="Low_temperature_requirement_A"/>
</dbReference>
<dbReference type="Proteomes" id="UP000627573">
    <property type="component" value="Unassembled WGS sequence"/>
</dbReference>
<keyword evidence="1" id="KW-0472">Membrane</keyword>
<reference evidence="2 3" key="1">
    <citation type="submission" date="2020-12" db="EMBL/GenBank/DDBJ databases">
        <title>Draft genome sequence of furan degrading bacterial strain FUR100.</title>
        <authorList>
            <person name="Woiski C."/>
        </authorList>
    </citation>
    <scope>NUCLEOTIDE SEQUENCE [LARGE SCALE GENOMIC DNA]</scope>
    <source>
        <strain evidence="2 3">FUR100</strain>
    </source>
</reference>
<feature type="transmembrane region" description="Helical" evidence="1">
    <location>
        <begin position="137"/>
        <end position="155"/>
    </location>
</feature>
<protein>
    <submittedName>
        <fullName evidence="2">Low temperature requirement protein A</fullName>
    </submittedName>
</protein>
<feature type="transmembrane region" description="Helical" evidence="1">
    <location>
        <begin position="12"/>
        <end position="36"/>
    </location>
</feature>
<dbReference type="PANTHER" id="PTHR36840">
    <property type="entry name" value="BLL5714 PROTEIN"/>
    <property type="match status" value="1"/>
</dbReference>
<feature type="transmembrane region" description="Helical" evidence="1">
    <location>
        <begin position="352"/>
        <end position="371"/>
    </location>
</feature>
<gene>
    <name evidence="2" type="ORF">I3517_00140</name>
</gene>
<feature type="transmembrane region" description="Helical" evidence="1">
    <location>
        <begin position="161"/>
        <end position="180"/>
    </location>
</feature>
<feature type="transmembrane region" description="Helical" evidence="1">
    <location>
        <begin position="77"/>
        <end position="94"/>
    </location>
</feature>
<feature type="transmembrane region" description="Helical" evidence="1">
    <location>
        <begin position="300"/>
        <end position="321"/>
    </location>
</feature>
<comment type="caution">
    <text evidence="2">The sequence shown here is derived from an EMBL/GenBank/DDBJ whole genome shotgun (WGS) entry which is preliminary data.</text>
</comment>
<feature type="transmembrane region" description="Helical" evidence="1">
    <location>
        <begin position="200"/>
        <end position="221"/>
    </location>
</feature>
<dbReference type="PANTHER" id="PTHR36840:SF1">
    <property type="entry name" value="BLL5714 PROTEIN"/>
    <property type="match status" value="1"/>
</dbReference>
<evidence type="ECO:0000256" key="1">
    <source>
        <dbReference type="SAM" id="Phobius"/>
    </source>
</evidence>
<feature type="transmembrane region" description="Helical" evidence="1">
    <location>
        <begin position="328"/>
        <end position="346"/>
    </location>
</feature>
<keyword evidence="1" id="KW-1133">Transmembrane helix</keyword>
<keyword evidence="1" id="KW-0812">Transmembrane</keyword>
<evidence type="ECO:0000313" key="3">
    <source>
        <dbReference type="Proteomes" id="UP000627573"/>
    </source>
</evidence>
<dbReference type="AlphaFoldDB" id="A0A8I1D4L9"/>
<name>A0A8I1D4L9_RHOER</name>